<gene>
    <name evidence="10" type="ORF">MHYMCMPASI_00644</name>
</gene>
<keyword evidence="11" id="KW-1185">Reference proteome</keyword>
<dbReference type="EMBL" id="CAJVAF010000293">
    <property type="protein sequence ID" value="CAG7592946.1"/>
    <property type="molecule type" value="Genomic_DNA"/>
</dbReference>
<evidence type="ECO:0000256" key="5">
    <source>
        <dbReference type="ARBA" id="ARBA00022741"/>
    </source>
</evidence>
<dbReference type="Gene3D" id="3.40.50.300">
    <property type="entry name" value="P-loop containing nucleotide triphosphate hydrolases"/>
    <property type="match status" value="1"/>
</dbReference>
<evidence type="ECO:0000259" key="9">
    <source>
        <dbReference type="Pfam" id="PF02223"/>
    </source>
</evidence>
<dbReference type="InterPro" id="IPR018095">
    <property type="entry name" value="Thymidylate_kin_CS"/>
</dbReference>
<keyword evidence="6 10" id="KW-0418">Kinase</keyword>
<proteinExistence type="inferred from homology"/>
<dbReference type="EC" id="2.7.4.9" evidence="2"/>
<reference evidence="10" key="1">
    <citation type="submission" date="2021-06" db="EMBL/GenBank/DDBJ databases">
        <authorList>
            <person name="Nardi T."/>
            <person name="Nardi T."/>
        </authorList>
    </citation>
    <scope>NUCLEOTIDE SEQUENCE</scope>
</reference>
<dbReference type="CDD" id="cd01672">
    <property type="entry name" value="TMPK"/>
    <property type="match status" value="1"/>
</dbReference>
<evidence type="ECO:0000313" key="11">
    <source>
        <dbReference type="Proteomes" id="UP000837675"/>
    </source>
</evidence>
<dbReference type="GO" id="GO:0005524">
    <property type="term" value="F:ATP binding"/>
    <property type="evidence" value="ECO:0007669"/>
    <property type="project" value="UniProtKB-KW"/>
</dbReference>
<evidence type="ECO:0000256" key="6">
    <source>
        <dbReference type="ARBA" id="ARBA00022777"/>
    </source>
</evidence>
<organism evidence="10 11">
    <name type="scientific">Hyalomma marginatum</name>
    <dbReference type="NCBI Taxonomy" id="34627"/>
    <lineage>
        <taxon>Eukaryota</taxon>
        <taxon>Metazoa</taxon>
        <taxon>Ecdysozoa</taxon>
        <taxon>Arthropoda</taxon>
        <taxon>Chelicerata</taxon>
        <taxon>Arachnida</taxon>
        <taxon>Acari</taxon>
        <taxon>Parasitiformes</taxon>
        <taxon>Ixodida</taxon>
        <taxon>Ixodoidea</taxon>
        <taxon>Ixodidae</taxon>
        <taxon>Hyalomminae</taxon>
        <taxon>Hyalomma</taxon>
    </lineage>
</organism>
<dbReference type="InterPro" id="IPR027417">
    <property type="entry name" value="P-loop_NTPase"/>
</dbReference>
<dbReference type="FunFam" id="3.40.50.300:FF:000225">
    <property type="entry name" value="Thymidylate kinase"/>
    <property type="match status" value="1"/>
</dbReference>
<dbReference type="Proteomes" id="UP000837675">
    <property type="component" value="Unassembled WGS sequence"/>
</dbReference>
<dbReference type="GO" id="GO:0006233">
    <property type="term" value="P:dTDP biosynthetic process"/>
    <property type="evidence" value="ECO:0007669"/>
    <property type="project" value="InterPro"/>
</dbReference>
<comment type="catalytic activity">
    <reaction evidence="8">
        <text>dTMP + ATP = dTDP + ADP</text>
        <dbReference type="Rhea" id="RHEA:13517"/>
        <dbReference type="ChEBI" id="CHEBI:30616"/>
        <dbReference type="ChEBI" id="CHEBI:58369"/>
        <dbReference type="ChEBI" id="CHEBI:63528"/>
        <dbReference type="ChEBI" id="CHEBI:456216"/>
        <dbReference type="EC" id="2.7.4.9"/>
    </reaction>
</comment>
<dbReference type="PANTHER" id="PTHR10344:SF4">
    <property type="entry name" value="UMP-CMP KINASE 2, MITOCHONDRIAL"/>
    <property type="match status" value="1"/>
</dbReference>
<dbReference type="InterPro" id="IPR018094">
    <property type="entry name" value="Thymidylate_kinase"/>
</dbReference>
<evidence type="ECO:0000256" key="1">
    <source>
        <dbReference type="ARBA" id="ARBA00009776"/>
    </source>
</evidence>
<protein>
    <recommendedName>
        <fullName evidence="2">dTMP kinase</fullName>
        <ecNumber evidence="2">2.7.4.9</ecNumber>
    </recommendedName>
</protein>
<dbReference type="PROSITE" id="PS01331">
    <property type="entry name" value="THYMIDYLATE_KINASE"/>
    <property type="match status" value="1"/>
</dbReference>
<dbReference type="GO" id="GO:0004798">
    <property type="term" value="F:dTMP kinase activity"/>
    <property type="evidence" value="ECO:0007669"/>
    <property type="project" value="UniProtKB-EC"/>
</dbReference>
<dbReference type="PANTHER" id="PTHR10344">
    <property type="entry name" value="THYMIDYLATE KINASE"/>
    <property type="match status" value="1"/>
</dbReference>
<dbReference type="NCBIfam" id="TIGR00041">
    <property type="entry name" value="DTMP_kinase"/>
    <property type="match status" value="1"/>
</dbReference>
<keyword evidence="5" id="KW-0547">Nucleotide-binding</keyword>
<keyword evidence="3" id="KW-0808">Transferase</keyword>
<evidence type="ECO:0000256" key="7">
    <source>
        <dbReference type="ARBA" id="ARBA00022840"/>
    </source>
</evidence>
<dbReference type="GO" id="GO:0005829">
    <property type="term" value="C:cytosol"/>
    <property type="evidence" value="ECO:0007669"/>
    <property type="project" value="TreeGrafter"/>
</dbReference>
<feature type="domain" description="Thymidylate kinase-like" evidence="9">
    <location>
        <begin position="6"/>
        <end position="195"/>
    </location>
</feature>
<dbReference type="GO" id="GO:0006235">
    <property type="term" value="P:dTTP biosynthetic process"/>
    <property type="evidence" value="ECO:0007669"/>
    <property type="project" value="TreeGrafter"/>
</dbReference>
<evidence type="ECO:0000256" key="8">
    <source>
        <dbReference type="ARBA" id="ARBA00048743"/>
    </source>
</evidence>
<sequence>MYFITFEGCDGSGKTTQVSLLRNHFQSRGLKCITTKEPGGTPLAQEIRSLLLKSEIKDPITEFALLSAARRDHVTNLIQPSLAQSINVICDRFFDSSLVYQGLKKGLDLDFMIDIHKKVVGTLEPSLTFLLDLEPEIIIERLQKSANREINHYDMQPISFHKLIREGFLLLAEKFPSRIIVINANQPVEDIAKEIFEKFSGLTKI</sequence>
<dbReference type="Pfam" id="PF02223">
    <property type="entry name" value="Thymidylate_kin"/>
    <property type="match status" value="1"/>
</dbReference>
<dbReference type="GO" id="GO:0006227">
    <property type="term" value="P:dUDP biosynthetic process"/>
    <property type="evidence" value="ECO:0007669"/>
    <property type="project" value="TreeGrafter"/>
</dbReference>
<dbReference type="SUPFAM" id="SSF52540">
    <property type="entry name" value="P-loop containing nucleoside triphosphate hydrolases"/>
    <property type="match status" value="1"/>
</dbReference>
<name>A0A8S4C0J8_9ACAR</name>
<evidence type="ECO:0000256" key="3">
    <source>
        <dbReference type="ARBA" id="ARBA00022679"/>
    </source>
</evidence>
<evidence type="ECO:0000313" key="10">
    <source>
        <dbReference type="EMBL" id="CAG7592946.1"/>
    </source>
</evidence>
<keyword evidence="4" id="KW-0545">Nucleotide biosynthesis</keyword>
<dbReference type="HAMAP" id="MF_00165">
    <property type="entry name" value="Thymidylate_kinase"/>
    <property type="match status" value="1"/>
</dbReference>
<accession>A0A8S4C0J8</accession>
<comment type="similarity">
    <text evidence="1">Belongs to the thymidylate kinase family.</text>
</comment>
<dbReference type="InterPro" id="IPR039430">
    <property type="entry name" value="Thymidylate_kin-like_dom"/>
</dbReference>
<evidence type="ECO:0000256" key="4">
    <source>
        <dbReference type="ARBA" id="ARBA00022727"/>
    </source>
</evidence>
<dbReference type="AlphaFoldDB" id="A0A8S4C0J8"/>
<keyword evidence="7" id="KW-0067">ATP-binding</keyword>
<comment type="caution">
    <text evidence="10">The sequence shown here is derived from an EMBL/GenBank/DDBJ whole genome shotgun (WGS) entry which is preliminary data.</text>
</comment>
<evidence type="ECO:0000256" key="2">
    <source>
        <dbReference type="ARBA" id="ARBA00012980"/>
    </source>
</evidence>